<sequence length="273" mass="28885">MRLKTLLAASLIALVTTPALADLYSENFAQHQYTHLYGNAFYTSQCDYGKVGQPGQPCGDGYRLAEIWGTSAESLPSYGHIEGRASATMPAGGEANWHWGTTHVFSRWGDWLTVESSTLPVGTPVTLDLRINWSHSISIDAGAGSLTRAQASLHYSGPDCCNLITLVQGNHYDTTDPGSVGIGSFNTFVGNSIYFVGVLSLDADITGGTVGGTAYSVGSADYFITPQAGVSLRSASGHNYSISAVPEPASLALWACGLVGLVGQLSRQRRRNS</sequence>
<feature type="chain" id="PRO_5047536236" evidence="1">
    <location>
        <begin position="22"/>
        <end position="273"/>
    </location>
</feature>
<feature type="signal peptide" evidence="1">
    <location>
        <begin position="1"/>
        <end position="21"/>
    </location>
</feature>
<dbReference type="EMBL" id="JBDPZD010000001">
    <property type="protein sequence ID" value="MEO3690283.1"/>
    <property type="molecule type" value="Genomic_DNA"/>
</dbReference>
<gene>
    <name evidence="2" type="ORF">ABDJ85_02325</name>
</gene>
<organism evidence="2 3">
    <name type="scientific">Roseateles paludis</name>
    <dbReference type="NCBI Taxonomy" id="3145238"/>
    <lineage>
        <taxon>Bacteria</taxon>
        <taxon>Pseudomonadati</taxon>
        <taxon>Pseudomonadota</taxon>
        <taxon>Betaproteobacteria</taxon>
        <taxon>Burkholderiales</taxon>
        <taxon>Sphaerotilaceae</taxon>
        <taxon>Roseateles</taxon>
    </lineage>
</organism>
<comment type="caution">
    <text evidence="2">The sequence shown here is derived from an EMBL/GenBank/DDBJ whole genome shotgun (WGS) entry which is preliminary data.</text>
</comment>
<keyword evidence="1" id="KW-0732">Signal</keyword>
<evidence type="ECO:0000313" key="2">
    <source>
        <dbReference type="EMBL" id="MEO3690283.1"/>
    </source>
</evidence>
<keyword evidence="3" id="KW-1185">Reference proteome</keyword>
<name>A0ABV0FZB3_9BURK</name>
<evidence type="ECO:0000313" key="3">
    <source>
        <dbReference type="Proteomes" id="UP001495147"/>
    </source>
</evidence>
<proteinExistence type="predicted"/>
<dbReference type="RefSeq" id="WP_347703115.1">
    <property type="nucleotide sequence ID" value="NZ_JBDPZD010000001.1"/>
</dbReference>
<dbReference type="Proteomes" id="UP001495147">
    <property type="component" value="Unassembled WGS sequence"/>
</dbReference>
<accession>A0ABV0FZB3</accession>
<reference evidence="2 3" key="1">
    <citation type="submission" date="2024-05" db="EMBL/GenBank/DDBJ databases">
        <title>Roseateles sp. DJS-2-20 16S ribosomal RNA gene Genome sequencing and assembly.</title>
        <authorList>
            <person name="Woo H."/>
        </authorList>
    </citation>
    <scope>NUCLEOTIDE SEQUENCE [LARGE SCALE GENOMIC DNA]</scope>
    <source>
        <strain evidence="2 3">DJS-2-20</strain>
    </source>
</reference>
<evidence type="ECO:0000256" key="1">
    <source>
        <dbReference type="SAM" id="SignalP"/>
    </source>
</evidence>
<protein>
    <submittedName>
        <fullName evidence="2">PEP-CTERM sorting domain-containing protein</fullName>
    </submittedName>
</protein>